<feature type="non-terminal residue" evidence="1">
    <location>
        <position position="1"/>
    </location>
</feature>
<feature type="non-terminal residue" evidence="1">
    <location>
        <position position="115"/>
    </location>
</feature>
<proteinExistence type="predicted"/>
<sequence>LRMQQITMRDEAELSALEKQKRERQRDLERFEEKYGRYLTKEGFPIGSWVVRHESWLDTQKGNKGAMKWTGPYIIHDRRDDVVYQLRELDGTVMRGWVNRDRLKIFYYREDHQTL</sequence>
<reference evidence="1 2" key="1">
    <citation type="journal article" date="2019" name="Nat. Ecol. Evol.">
        <title>Megaphylogeny resolves global patterns of mushroom evolution.</title>
        <authorList>
            <person name="Varga T."/>
            <person name="Krizsan K."/>
            <person name="Foldi C."/>
            <person name="Dima B."/>
            <person name="Sanchez-Garcia M."/>
            <person name="Sanchez-Ramirez S."/>
            <person name="Szollosi G.J."/>
            <person name="Szarkandi J.G."/>
            <person name="Papp V."/>
            <person name="Albert L."/>
            <person name="Andreopoulos W."/>
            <person name="Angelini C."/>
            <person name="Antonin V."/>
            <person name="Barry K.W."/>
            <person name="Bougher N.L."/>
            <person name="Buchanan P."/>
            <person name="Buyck B."/>
            <person name="Bense V."/>
            <person name="Catcheside P."/>
            <person name="Chovatia M."/>
            <person name="Cooper J."/>
            <person name="Damon W."/>
            <person name="Desjardin D."/>
            <person name="Finy P."/>
            <person name="Geml J."/>
            <person name="Haridas S."/>
            <person name="Hughes K."/>
            <person name="Justo A."/>
            <person name="Karasinski D."/>
            <person name="Kautmanova I."/>
            <person name="Kiss B."/>
            <person name="Kocsube S."/>
            <person name="Kotiranta H."/>
            <person name="LaButti K.M."/>
            <person name="Lechner B.E."/>
            <person name="Liimatainen K."/>
            <person name="Lipzen A."/>
            <person name="Lukacs Z."/>
            <person name="Mihaltcheva S."/>
            <person name="Morgado L.N."/>
            <person name="Niskanen T."/>
            <person name="Noordeloos M.E."/>
            <person name="Ohm R.A."/>
            <person name="Ortiz-Santana B."/>
            <person name="Ovrebo C."/>
            <person name="Racz N."/>
            <person name="Riley R."/>
            <person name="Savchenko A."/>
            <person name="Shiryaev A."/>
            <person name="Soop K."/>
            <person name="Spirin V."/>
            <person name="Szebenyi C."/>
            <person name="Tomsovsky M."/>
            <person name="Tulloss R.E."/>
            <person name="Uehling J."/>
            <person name="Grigoriev I.V."/>
            <person name="Vagvolgyi C."/>
            <person name="Papp T."/>
            <person name="Martin F.M."/>
            <person name="Miettinen O."/>
            <person name="Hibbett D.S."/>
            <person name="Nagy L.G."/>
        </authorList>
    </citation>
    <scope>NUCLEOTIDE SEQUENCE [LARGE SCALE GENOMIC DNA]</scope>
    <source>
        <strain evidence="1 2">NL-1719</strain>
    </source>
</reference>
<gene>
    <name evidence="1" type="ORF">BDN72DRAFT_742688</name>
</gene>
<keyword evidence="2" id="KW-1185">Reference proteome</keyword>
<name>A0ACD2ZXF1_9AGAR</name>
<evidence type="ECO:0000313" key="1">
    <source>
        <dbReference type="EMBL" id="TFK58086.1"/>
    </source>
</evidence>
<dbReference type="Proteomes" id="UP000308600">
    <property type="component" value="Unassembled WGS sequence"/>
</dbReference>
<protein>
    <submittedName>
        <fullName evidence="1">Uncharacterized protein</fullName>
    </submittedName>
</protein>
<evidence type="ECO:0000313" key="2">
    <source>
        <dbReference type="Proteomes" id="UP000308600"/>
    </source>
</evidence>
<accession>A0ACD2ZXF1</accession>
<dbReference type="EMBL" id="ML209660">
    <property type="protein sequence ID" value="TFK58086.1"/>
    <property type="molecule type" value="Genomic_DNA"/>
</dbReference>
<organism evidence="1 2">
    <name type="scientific">Pluteus cervinus</name>
    <dbReference type="NCBI Taxonomy" id="181527"/>
    <lineage>
        <taxon>Eukaryota</taxon>
        <taxon>Fungi</taxon>
        <taxon>Dikarya</taxon>
        <taxon>Basidiomycota</taxon>
        <taxon>Agaricomycotina</taxon>
        <taxon>Agaricomycetes</taxon>
        <taxon>Agaricomycetidae</taxon>
        <taxon>Agaricales</taxon>
        <taxon>Pluteineae</taxon>
        <taxon>Pluteaceae</taxon>
        <taxon>Pluteus</taxon>
    </lineage>
</organism>